<evidence type="ECO:0000313" key="3">
    <source>
        <dbReference type="Proteomes" id="UP000015106"/>
    </source>
</evidence>
<dbReference type="AlphaFoldDB" id="A0A8R7V9R2"/>
<evidence type="ECO:0000313" key="2">
    <source>
        <dbReference type="EnsemblPlants" id="TuG1812G0700005705.01.T01.cds395830"/>
    </source>
</evidence>
<proteinExistence type="predicted"/>
<reference evidence="3" key="1">
    <citation type="journal article" date="2013" name="Nature">
        <title>Draft genome of the wheat A-genome progenitor Triticum urartu.</title>
        <authorList>
            <person name="Ling H.Q."/>
            <person name="Zhao S."/>
            <person name="Liu D."/>
            <person name="Wang J."/>
            <person name="Sun H."/>
            <person name="Zhang C."/>
            <person name="Fan H."/>
            <person name="Li D."/>
            <person name="Dong L."/>
            <person name="Tao Y."/>
            <person name="Gao C."/>
            <person name="Wu H."/>
            <person name="Li Y."/>
            <person name="Cui Y."/>
            <person name="Guo X."/>
            <person name="Zheng S."/>
            <person name="Wang B."/>
            <person name="Yu K."/>
            <person name="Liang Q."/>
            <person name="Yang W."/>
            <person name="Lou X."/>
            <person name="Chen J."/>
            <person name="Feng M."/>
            <person name="Jian J."/>
            <person name="Zhang X."/>
            <person name="Luo G."/>
            <person name="Jiang Y."/>
            <person name="Liu J."/>
            <person name="Wang Z."/>
            <person name="Sha Y."/>
            <person name="Zhang B."/>
            <person name="Wu H."/>
            <person name="Tang D."/>
            <person name="Shen Q."/>
            <person name="Xue P."/>
            <person name="Zou S."/>
            <person name="Wang X."/>
            <person name="Liu X."/>
            <person name="Wang F."/>
            <person name="Yang Y."/>
            <person name="An X."/>
            <person name="Dong Z."/>
            <person name="Zhang K."/>
            <person name="Zhang X."/>
            <person name="Luo M.C."/>
            <person name="Dvorak J."/>
            <person name="Tong Y."/>
            <person name="Wang J."/>
            <person name="Yang H."/>
            <person name="Li Z."/>
            <person name="Wang D."/>
            <person name="Zhang A."/>
            <person name="Wang J."/>
        </authorList>
    </citation>
    <scope>NUCLEOTIDE SEQUENCE</scope>
    <source>
        <strain evidence="3">cv. G1812</strain>
    </source>
</reference>
<reference evidence="2" key="2">
    <citation type="submission" date="2018-03" db="EMBL/GenBank/DDBJ databases">
        <title>The Triticum urartu genome reveals the dynamic nature of wheat genome evolution.</title>
        <authorList>
            <person name="Ling H."/>
            <person name="Ma B."/>
            <person name="Shi X."/>
            <person name="Liu H."/>
            <person name="Dong L."/>
            <person name="Sun H."/>
            <person name="Cao Y."/>
            <person name="Gao Q."/>
            <person name="Zheng S."/>
            <person name="Li Y."/>
            <person name="Yu Y."/>
            <person name="Du H."/>
            <person name="Qi M."/>
            <person name="Li Y."/>
            <person name="Yu H."/>
            <person name="Cui Y."/>
            <person name="Wang N."/>
            <person name="Chen C."/>
            <person name="Wu H."/>
            <person name="Zhao Y."/>
            <person name="Zhang J."/>
            <person name="Li Y."/>
            <person name="Zhou W."/>
            <person name="Zhang B."/>
            <person name="Hu W."/>
            <person name="Eijk M."/>
            <person name="Tang J."/>
            <person name="Witsenboer H."/>
            <person name="Zhao S."/>
            <person name="Li Z."/>
            <person name="Zhang A."/>
            <person name="Wang D."/>
            <person name="Liang C."/>
        </authorList>
    </citation>
    <scope>NUCLEOTIDE SEQUENCE [LARGE SCALE GENOMIC DNA]</scope>
    <source>
        <strain evidence="2">cv. G1812</strain>
    </source>
</reference>
<organism evidence="2 3">
    <name type="scientific">Triticum urartu</name>
    <name type="common">Red wild einkorn</name>
    <name type="synonym">Crithodium urartu</name>
    <dbReference type="NCBI Taxonomy" id="4572"/>
    <lineage>
        <taxon>Eukaryota</taxon>
        <taxon>Viridiplantae</taxon>
        <taxon>Streptophyta</taxon>
        <taxon>Embryophyta</taxon>
        <taxon>Tracheophyta</taxon>
        <taxon>Spermatophyta</taxon>
        <taxon>Magnoliopsida</taxon>
        <taxon>Liliopsida</taxon>
        <taxon>Poales</taxon>
        <taxon>Poaceae</taxon>
        <taxon>BOP clade</taxon>
        <taxon>Pooideae</taxon>
        <taxon>Triticodae</taxon>
        <taxon>Triticeae</taxon>
        <taxon>Triticinae</taxon>
        <taxon>Triticum</taxon>
    </lineage>
</organism>
<keyword evidence="1" id="KW-1133">Transmembrane helix</keyword>
<protein>
    <submittedName>
        <fullName evidence="2">Uncharacterized protein</fullName>
    </submittedName>
</protein>
<feature type="transmembrane region" description="Helical" evidence="1">
    <location>
        <begin position="12"/>
        <end position="45"/>
    </location>
</feature>
<dbReference type="Proteomes" id="UP000015106">
    <property type="component" value="Chromosome 7"/>
</dbReference>
<sequence>MIYACVDLELMILLFANYCCICTHVWTSVGYILLAGSIYCWIYIVGHFDCWINIVGHFVCWINILLNIYCWSFCLLDRSIYCWIYKPSCCCSLKHAGKKYASIWHINRVLQGHGTRLIGHIMPRGAV</sequence>
<dbReference type="EnsemblPlants" id="TuG1812G0700005705.01.T01">
    <property type="protein sequence ID" value="TuG1812G0700005705.01.T01.cds395830"/>
    <property type="gene ID" value="TuG1812G0700005705.01"/>
</dbReference>
<evidence type="ECO:0000256" key="1">
    <source>
        <dbReference type="SAM" id="Phobius"/>
    </source>
</evidence>
<keyword evidence="1" id="KW-0472">Membrane</keyword>
<reference evidence="2" key="3">
    <citation type="submission" date="2022-06" db="UniProtKB">
        <authorList>
            <consortium name="EnsemblPlants"/>
        </authorList>
    </citation>
    <scope>IDENTIFICATION</scope>
</reference>
<name>A0A8R7V9R2_TRIUA</name>
<dbReference type="Gramene" id="TuG1812G0700005705.01.T01">
    <property type="protein sequence ID" value="TuG1812G0700005705.01.T01.cds395830"/>
    <property type="gene ID" value="TuG1812G0700005705.01"/>
</dbReference>
<accession>A0A8R7V9R2</accession>
<keyword evidence="1" id="KW-0812">Transmembrane</keyword>
<keyword evidence="3" id="KW-1185">Reference proteome</keyword>
<feature type="transmembrane region" description="Helical" evidence="1">
    <location>
        <begin position="51"/>
        <end position="76"/>
    </location>
</feature>